<dbReference type="InterPro" id="IPR029071">
    <property type="entry name" value="Ubiquitin-like_domsf"/>
</dbReference>
<feature type="region of interest" description="Disordered" evidence="7">
    <location>
        <begin position="104"/>
        <end position="128"/>
    </location>
</feature>
<dbReference type="Pfam" id="PF00627">
    <property type="entry name" value="UBA"/>
    <property type="match status" value="2"/>
</dbReference>
<feature type="compositionally biased region" description="Pro residues" evidence="7">
    <location>
        <begin position="110"/>
        <end position="123"/>
    </location>
</feature>
<dbReference type="CDD" id="cd01805">
    <property type="entry name" value="Ubl_Rad23"/>
    <property type="match status" value="1"/>
</dbReference>
<feature type="region of interest" description="Disordered" evidence="7">
    <location>
        <begin position="202"/>
        <end position="222"/>
    </location>
</feature>
<dbReference type="InterPro" id="IPR004806">
    <property type="entry name" value="Rad23"/>
</dbReference>
<comment type="similarity">
    <text evidence="1 6">Belongs to the RAD23 family.</text>
</comment>
<feature type="domain" description="Ubiquitin-like" evidence="9">
    <location>
        <begin position="1"/>
        <end position="76"/>
    </location>
</feature>
<keyword evidence="2" id="KW-0677">Repeat</keyword>
<accession>A0AAN9NKZ7</accession>
<dbReference type="GO" id="GO:0003684">
    <property type="term" value="F:damaged DNA binding"/>
    <property type="evidence" value="ECO:0007669"/>
    <property type="project" value="UniProtKB-UniRule"/>
</dbReference>
<evidence type="ECO:0000256" key="4">
    <source>
        <dbReference type="ARBA" id="ARBA00023204"/>
    </source>
</evidence>
<dbReference type="FunFam" id="3.10.20.90:FF:000069">
    <property type="entry name" value="UV excision repair protein RAD23"/>
    <property type="match status" value="1"/>
</dbReference>
<dbReference type="GO" id="GO:0043161">
    <property type="term" value="P:proteasome-mediated ubiquitin-dependent protein catabolic process"/>
    <property type="evidence" value="ECO:0007669"/>
    <property type="project" value="UniProtKB-UniRule"/>
</dbReference>
<dbReference type="PROSITE" id="PS50030">
    <property type="entry name" value="UBA"/>
    <property type="match status" value="2"/>
</dbReference>
<evidence type="ECO:0000313" key="10">
    <source>
        <dbReference type="EMBL" id="KAK7374926.1"/>
    </source>
</evidence>
<dbReference type="InterPro" id="IPR036353">
    <property type="entry name" value="XPC-bd_sf"/>
</dbReference>
<organism evidence="10 11">
    <name type="scientific">Phaseolus coccineus</name>
    <name type="common">Scarlet runner bean</name>
    <name type="synonym">Phaseolus multiflorus</name>
    <dbReference type="NCBI Taxonomy" id="3886"/>
    <lineage>
        <taxon>Eukaryota</taxon>
        <taxon>Viridiplantae</taxon>
        <taxon>Streptophyta</taxon>
        <taxon>Embryophyta</taxon>
        <taxon>Tracheophyta</taxon>
        <taxon>Spermatophyta</taxon>
        <taxon>Magnoliopsida</taxon>
        <taxon>eudicotyledons</taxon>
        <taxon>Gunneridae</taxon>
        <taxon>Pentapetalae</taxon>
        <taxon>rosids</taxon>
        <taxon>fabids</taxon>
        <taxon>Fabales</taxon>
        <taxon>Fabaceae</taxon>
        <taxon>Papilionoideae</taxon>
        <taxon>50 kb inversion clade</taxon>
        <taxon>NPAAA clade</taxon>
        <taxon>indigoferoid/millettioid clade</taxon>
        <taxon>Phaseoleae</taxon>
        <taxon>Phaseolus</taxon>
    </lineage>
</organism>
<dbReference type="SUPFAM" id="SSF54236">
    <property type="entry name" value="Ubiquitin-like"/>
    <property type="match status" value="1"/>
</dbReference>
<keyword evidence="4 6" id="KW-0234">DNA repair</keyword>
<dbReference type="Pfam" id="PF09280">
    <property type="entry name" value="XPC-binding"/>
    <property type="match status" value="1"/>
</dbReference>
<dbReference type="InterPro" id="IPR000626">
    <property type="entry name" value="Ubiquitin-like_dom"/>
</dbReference>
<keyword evidence="6" id="KW-0963">Cytoplasm</keyword>
<dbReference type="GO" id="GO:0005829">
    <property type="term" value="C:cytosol"/>
    <property type="evidence" value="ECO:0007669"/>
    <property type="project" value="TreeGrafter"/>
</dbReference>
<dbReference type="PROSITE" id="PS50053">
    <property type="entry name" value="UBIQUITIN_2"/>
    <property type="match status" value="1"/>
</dbReference>
<dbReference type="GO" id="GO:0006289">
    <property type="term" value="P:nucleotide-excision repair"/>
    <property type="evidence" value="ECO:0007669"/>
    <property type="project" value="UniProtKB-UniRule"/>
</dbReference>
<dbReference type="SUPFAM" id="SSF46934">
    <property type="entry name" value="UBA-like"/>
    <property type="match status" value="2"/>
</dbReference>
<dbReference type="InterPro" id="IPR009060">
    <property type="entry name" value="UBA-like_sf"/>
</dbReference>
<comment type="subcellular location">
    <subcellularLocation>
        <location evidence="6">Nucleus</location>
    </subcellularLocation>
    <subcellularLocation>
        <location evidence="6">Cytoplasm</location>
    </subcellularLocation>
</comment>
<dbReference type="PANTHER" id="PTHR10621:SF62">
    <property type="entry name" value="UBIQUITIN RECEPTOR RAD23"/>
    <property type="match status" value="1"/>
</dbReference>
<dbReference type="FunFam" id="1.10.8.10:FF:000003">
    <property type="entry name" value="UV excision repair protein RAD23 homolog"/>
    <property type="match status" value="1"/>
</dbReference>
<name>A0AAN9NKZ7_PHACN</name>
<feature type="domain" description="UBA" evidence="8">
    <location>
        <begin position="318"/>
        <end position="359"/>
    </location>
</feature>
<evidence type="ECO:0000256" key="2">
    <source>
        <dbReference type="ARBA" id="ARBA00022737"/>
    </source>
</evidence>
<evidence type="ECO:0000313" key="11">
    <source>
        <dbReference type="Proteomes" id="UP001374584"/>
    </source>
</evidence>
<dbReference type="PANTHER" id="PTHR10621">
    <property type="entry name" value="UV EXCISION REPAIR PROTEIN RAD23"/>
    <property type="match status" value="1"/>
</dbReference>
<dbReference type="AlphaFoldDB" id="A0AAN9NKZ7"/>
<dbReference type="Pfam" id="PF00240">
    <property type="entry name" value="ubiquitin"/>
    <property type="match status" value="1"/>
</dbReference>
<dbReference type="Gene3D" id="1.10.8.10">
    <property type="entry name" value="DNA helicase RuvA subunit, C-terminal domain"/>
    <property type="match status" value="2"/>
</dbReference>
<dbReference type="Gene3D" id="3.10.20.90">
    <property type="entry name" value="Phosphatidylinositol 3-kinase Catalytic Subunit, Chain A, domain 1"/>
    <property type="match status" value="1"/>
</dbReference>
<dbReference type="FunFam" id="1.10.8.10:FF:000002">
    <property type="entry name" value="UV excision repair protein RAD23 homolog"/>
    <property type="match status" value="1"/>
</dbReference>
<dbReference type="GO" id="GO:0005654">
    <property type="term" value="C:nucleoplasm"/>
    <property type="evidence" value="ECO:0007669"/>
    <property type="project" value="TreeGrafter"/>
</dbReference>
<dbReference type="PRINTS" id="PR01839">
    <property type="entry name" value="RAD23PROTEIN"/>
</dbReference>
<evidence type="ECO:0000256" key="3">
    <source>
        <dbReference type="ARBA" id="ARBA00022763"/>
    </source>
</evidence>
<gene>
    <name evidence="10" type="ORF">VNO80_08369</name>
</gene>
<dbReference type="InterPro" id="IPR015360">
    <property type="entry name" value="XPC-bd"/>
</dbReference>
<protein>
    <recommendedName>
        <fullName evidence="6">Ubiquitin receptor RAD23</fullName>
    </recommendedName>
    <alternativeName>
        <fullName evidence="6">DNA repair protein RAD23</fullName>
    </alternativeName>
</protein>
<reference evidence="10 11" key="1">
    <citation type="submission" date="2024-01" db="EMBL/GenBank/DDBJ databases">
        <title>The genomes of 5 underutilized Papilionoideae crops provide insights into root nodulation and disease resistanc.</title>
        <authorList>
            <person name="Jiang F."/>
        </authorList>
    </citation>
    <scope>NUCLEOTIDE SEQUENCE [LARGE SCALE GENOMIC DNA]</scope>
    <source>
        <strain evidence="10">JINMINGXINNONG_FW02</strain>
        <tissue evidence="10">Leaves</tissue>
    </source>
</reference>
<proteinExistence type="inferred from homology"/>
<comment type="function">
    <text evidence="6">Multiubiquitin chain receptor involved in modulation of proteasomal degradation. Involved in nucleotide excision repair.</text>
</comment>
<comment type="caution">
    <text evidence="10">The sequence shown here is derived from an EMBL/GenBank/DDBJ whole genome shotgun (WGS) entry which is preliminary data.</text>
</comment>
<dbReference type="EMBL" id="JAYMYR010000003">
    <property type="protein sequence ID" value="KAK7374926.1"/>
    <property type="molecule type" value="Genomic_DNA"/>
</dbReference>
<keyword evidence="5 6" id="KW-0539">Nucleus</keyword>
<dbReference type="NCBIfam" id="TIGR00601">
    <property type="entry name" value="rad23"/>
    <property type="match status" value="1"/>
</dbReference>
<dbReference type="SMART" id="SM00213">
    <property type="entry name" value="UBQ"/>
    <property type="match status" value="1"/>
</dbReference>
<evidence type="ECO:0000256" key="7">
    <source>
        <dbReference type="SAM" id="MobiDB-lite"/>
    </source>
</evidence>
<keyword evidence="11" id="KW-1185">Reference proteome</keyword>
<evidence type="ECO:0000259" key="9">
    <source>
        <dbReference type="PROSITE" id="PS50053"/>
    </source>
</evidence>
<sequence>MKINVKTLKGTQFVIQVNPQDTVADMKKIIEAAQGADLYPAPQQVLIHLGKVLENATTLEENKVVEDHFVVIMLSKNKVSSGGASTASSLPSNLGRDVFTSVEAAQPQSSFPPTPSTSRPPTPTSTVGHVYGHATSKLNTGSNLESTIQHILEIGGGNWDRDTVIRAIQAAFNNPERAIEYLYTGIPEQADGPEVARSPMARQVENSSIQAPQPAVPTSGPNTNPLNLFPQGIPEMGAITNVNAGDNSEQFQALLETGLGSPEALQAMLQDLEASNPRLLQAFQELPDDSLDLINKPLEDENVRSQLAPMMPEAVSFTPEENAAIQRLQDMGFDQDLVLDVFFACDKNEDLAANYLLDHQNEFED</sequence>
<dbReference type="Proteomes" id="UP001374584">
    <property type="component" value="Unassembled WGS sequence"/>
</dbReference>
<dbReference type="SMART" id="SM00165">
    <property type="entry name" value="UBA"/>
    <property type="match status" value="2"/>
</dbReference>
<keyword evidence="3 6" id="KW-0227">DNA damage</keyword>
<dbReference type="GO" id="GO:0070628">
    <property type="term" value="F:proteasome binding"/>
    <property type="evidence" value="ECO:0007669"/>
    <property type="project" value="TreeGrafter"/>
</dbReference>
<evidence type="ECO:0000256" key="6">
    <source>
        <dbReference type="RuleBase" id="RU367049"/>
    </source>
</evidence>
<dbReference type="GO" id="GO:0043130">
    <property type="term" value="F:ubiquitin binding"/>
    <property type="evidence" value="ECO:0007669"/>
    <property type="project" value="UniProtKB-UniRule"/>
</dbReference>
<evidence type="ECO:0000259" key="8">
    <source>
        <dbReference type="PROSITE" id="PS50030"/>
    </source>
</evidence>
<evidence type="ECO:0000256" key="5">
    <source>
        <dbReference type="ARBA" id="ARBA00023242"/>
    </source>
</evidence>
<feature type="domain" description="UBA" evidence="8">
    <location>
        <begin position="142"/>
        <end position="185"/>
    </location>
</feature>
<evidence type="ECO:0000256" key="1">
    <source>
        <dbReference type="ARBA" id="ARBA00009878"/>
    </source>
</evidence>
<dbReference type="SUPFAM" id="SSF101238">
    <property type="entry name" value="XPC-binding domain"/>
    <property type="match status" value="1"/>
</dbReference>
<dbReference type="GO" id="GO:0031593">
    <property type="term" value="F:polyubiquitin modification-dependent protein binding"/>
    <property type="evidence" value="ECO:0007669"/>
    <property type="project" value="UniProtKB-UniRule"/>
</dbReference>
<dbReference type="Gene3D" id="1.10.10.540">
    <property type="entry name" value="XPC-binding domain"/>
    <property type="match status" value="1"/>
</dbReference>
<dbReference type="InterPro" id="IPR015940">
    <property type="entry name" value="UBA"/>
</dbReference>